<name>A0A9N7YMJ9_PLEPL</name>
<feature type="compositionally biased region" description="Polar residues" evidence="1">
    <location>
        <begin position="1"/>
        <end position="10"/>
    </location>
</feature>
<dbReference type="EMBL" id="CADEAL010001454">
    <property type="protein sequence ID" value="CAB1432602.1"/>
    <property type="molecule type" value="Genomic_DNA"/>
</dbReference>
<evidence type="ECO:0000313" key="3">
    <source>
        <dbReference type="Proteomes" id="UP001153269"/>
    </source>
</evidence>
<gene>
    <name evidence="2" type="ORF">PLEPLA_LOCUS20684</name>
</gene>
<dbReference type="AlphaFoldDB" id="A0A9N7YMJ9"/>
<evidence type="ECO:0000256" key="1">
    <source>
        <dbReference type="SAM" id="MobiDB-lite"/>
    </source>
</evidence>
<organism evidence="2 3">
    <name type="scientific">Pleuronectes platessa</name>
    <name type="common">European plaice</name>
    <dbReference type="NCBI Taxonomy" id="8262"/>
    <lineage>
        <taxon>Eukaryota</taxon>
        <taxon>Metazoa</taxon>
        <taxon>Chordata</taxon>
        <taxon>Craniata</taxon>
        <taxon>Vertebrata</taxon>
        <taxon>Euteleostomi</taxon>
        <taxon>Actinopterygii</taxon>
        <taxon>Neopterygii</taxon>
        <taxon>Teleostei</taxon>
        <taxon>Neoteleostei</taxon>
        <taxon>Acanthomorphata</taxon>
        <taxon>Carangaria</taxon>
        <taxon>Pleuronectiformes</taxon>
        <taxon>Pleuronectoidei</taxon>
        <taxon>Pleuronectidae</taxon>
        <taxon>Pleuronectes</taxon>
    </lineage>
</organism>
<protein>
    <submittedName>
        <fullName evidence="2">Uncharacterized protein</fullName>
    </submittedName>
</protein>
<reference evidence="2" key="1">
    <citation type="submission" date="2020-03" db="EMBL/GenBank/DDBJ databases">
        <authorList>
            <person name="Weist P."/>
        </authorList>
    </citation>
    <scope>NUCLEOTIDE SEQUENCE</scope>
</reference>
<keyword evidence="3" id="KW-1185">Reference proteome</keyword>
<dbReference type="Proteomes" id="UP001153269">
    <property type="component" value="Unassembled WGS sequence"/>
</dbReference>
<feature type="region of interest" description="Disordered" evidence="1">
    <location>
        <begin position="122"/>
        <end position="143"/>
    </location>
</feature>
<accession>A0A9N7YMJ9</accession>
<comment type="caution">
    <text evidence="2">The sequence shown here is derived from an EMBL/GenBank/DDBJ whole genome shotgun (WGS) entry which is preliminary data.</text>
</comment>
<feature type="compositionally biased region" description="Basic and acidic residues" evidence="1">
    <location>
        <begin position="192"/>
        <end position="221"/>
    </location>
</feature>
<evidence type="ECO:0000313" key="2">
    <source>
        <dbReference type="EMBL" id="CAB1432602.1"/>
    </source>
</evidence>
<proteinExistence type="predicted"/>
<feature type="region of interest" description="Disordered" evidence="1">
    <location>
        <begin position="93"/>
        <end position="112"/>
    </location>
</feature>
<feature type="compositionally biased region" description="Polar residues" evidence="1">
    <location>
        <begin position="173"/>
        <end position="184"/>
    </location>
</feature>
<feature type="region of interest" description="Disordered" evidence="1">
    <location>
        <begin position="1"/>
        <end position="39"/>
    </location>
</feature>
<sequence>MKKHTITPQEMDSIKRNKGRARRPPNASDSSQHSGESRRQLIASASHKGHRLTMARRNAHVQHLRPDTHYARLSAQPVYIWVDAEQGVKPAERHKARQTTVTSSLSIPLPNTPHLPMMKWSSGRAPLPVSQRSDNGRGEKGGASCLLATQPQRCELHNANTMYLGVHSLTSLRSEQQTQEQQPLHGSAGSDRGSRPREDSIKKRGRGGREDGNSTGEEDLRARFDDDTFNFLSLAFTIKIRESPSSEPRATTPMLERPHVALIRSNPCNDPSLPGLEPGASGLEVQRAIPLRHRDCARSFIYGINFIAPSLPTSLLCIPAASGPV</sequence>
<feature type="region of interest" description="Disordered" evidence="1">
    <location>
        <begin position="173"/>
        <end position="221"/>
    </location>
</feature>